<dbReference type="PANTHER" id="PTHR13222">
    <property type="entry name" value="RB1-INDUCIBLE COILED-COIL"/>
    <property type="match status" value="1"/>
</dbReference>
<dbReference type="GO" id="GO:0034727">
    <property type="term" value="P:piecemeal microautophagy of the nucleus"/>
    <property type="evidence" value="ECO:0007669"/>
    <property type="project" value="TreeGrafter"/>
</dbReference>
<feature type="coiled-coil region" evidence="8">
    <location>
        <begin position="758"/>
        <end position="816"/>
    </location>
</feature>
<dbReference type="GO" id="GO:0060090">
    <property type="term" value="F:molecular adaptor activity"/>
    <property type="evidence" value="ECO:0007669"/>
    <property type="project" value="TreeGrafter"/>
</dbReference>
<organism evidence="11 12">
    <name type="scientific">Candidozyma auris</name>
    <name type="common">Yeast</name>
    <name type="synonym">Candida auris</name>
    <dbReference type="NCBI Taxonomy" id="498019"/>
    <lineage>
        <taxon>Eukaryota</taxon>
        <taxon>Fungi</taxon>
        <taxon>Dikarya</taxon>
        <taxon>Ascomycota</taxon>
        <taxon>Saccharomycotina</taxon>
        <taxon>Pichiomycetes</taxon>
        <taxon>Metschnikowiaceae</taxon>
        <taxon>Candidozyma</taxon>
    </lineage>
</organism>
<evidence type="ECO:0000256" key="2">
    <source>
        <dbReference type="ARBA" id="ARBA00013804"/>
    </source>
</evidence>
<evidence type="ECO:0000313" key="11">
    <source>
        <dbReference type="EMBL" id="KND97335.1"/>
    </source>
</evidence>
<evidence type="ECO:0000256" key="6">
    <source>
        <dbReference type="ARBA" id="ARBA00023054"/>
    </source>
</evidence>
<dbReference type="GO" id="GO:0000045">
    <property type="term" value="P:autophagosome assembly"/>
    <property type="evidence" value="ECO:0007669"/>
    <property type="project" value="UniProtKB-UniRule"/>
</dbReference>
<dbReference type="Pfam" id="PF10377">
    <property type="entry name" value="ATG11"/>
    <property type="match status" value="1"/>
</dbReference>
<dbReference type="GO" id="GO:0034045">
    <property type="term" value="C:phagophore assembly site membrane"/>
    <property type="evidence" value="ECO:0007669"/>
    <property type="project" value="UniProtKB-SubCell"/>
</dbReference>
<keyword evidence="5 7" id="KW-0072">Autophagy</keyword>
<feature type="coiled-coil region" evidence="8">
    <location>
        <begin position="852"/>
        <end position="886"/>
    </location>
</feature>
<sequence>MPDNLTVYNAHNGELVQLAKPVRYHTLASFKDFLLETFTKYTITAHENIFLLTSFGMKVNYGSINEMSEVYVFDKRLFNASRDPALVLRYLLNSDDDSYMLLKPTAFSVPETLQNVKVLSLALRTYETWVNARLLGAGRIEELIEQVIRHINTIFKSLSVLFQFAAKFVSGTEKNFDNYFNYVKNLNQKSLHTSWQDHYDRLKKFPRLTFKLAPAKSLALVDFLDLKSLEEAAAFVEETLPEIVDAFNRFSETVNKINQEKLDIDGTIEELRKESMTKFQACESSKLAKVEEISSMGKSIRSELEITTNSNTSDLSKLYSKQMDASKTLYSQIDALFQLLESLYVFKKKLVNRSLSIFEKIASLQMQTVNLKTDMKRLLLPTEQGENTNESSTLNHESIEKIRQAGDHLSLTVDLPLLYGFLLIEKRRQYEWHDFYSRGVVSNVSEQLTVLIEHEKAFQKLWLKKFGVFLKYLATPGTFRVQLPTIDVTLVNGDYAARTDSVTEIIADVMVEREDVTNYINTIKDHSSTNGAAFSRLLEKNFKDLVRSTDGLKRVTKLVSSIGSYSPEQLQIITRSQVLNGNEKPGNVTDDVDLNLIRGLRMRIVKLEGLLHQQQYNNISNWPVVKSSDKAFNHNKDSLLVEDFQRRRTSSSVSNPTNLLLKGNATRTSSSNNSVKAMDASTTIDKHVDNIRLRKELNELKVNYESAQQENESLRKALEDARLEFQDKDFKMRQLQLDFEEKIAISESVIKDLGNRHAEEIRNLMDANDAEKKESEQKYKALSEQFTDHESMVKENQSLKDRIASLEETLEEKSRNIDGLSDFKIKFETLKDEFNELQDIKQGLLSNMHAKEAEYITERSQLESEIKALKEKSEEMTEDYENLMEVTQTKHRKLEEVIGKLNAVCAKLFEVIRELSRKNFDYFEEFCYVLESMGLLLVKEADTNTSKPEYKIRRVKGLRSRKNSDVIADNEGNISEKRFKSTVVAEIEGTLDWLNRLPIPHEIDKESENDEIKSNGCDMEKEEVDAAKLIETFQECFEKGTETGSKYAVFMKLISFNQDIQLQFQEGEDSIVNLKFFLNGIFKRFKDVEGFAKKLAKENKAKIQELNKLLRLLASKISVNDFQNGDLVLFLPTRVDRADGRDSTRTPWTAFNIEAPNYFLDDTKLEESNNREYIVSRIGSITKKEVTEDNFSDSTENPFLLHVGVIWYMIQAE</sequence>
<comment type="function">
    <text evidence="7">Involved in cytoplasm to vacuole transport (Cvt), pexophagy, mitophagy and nucleophagy. Recruits mitochondria for their selective degradation via autophagy (mitophagy) during starvation. Works as scaffold proteins that recruit ATG proteins to the pre-autophagosome (PAS), the site of vesicle/autophagosome formation. Required for the Cvt vesicles completion.</text>
</comment>
<dbReference type="InterPro" id="IPR040040">
    <property type="entry name" value="ATG11"/>
</dbReference>
<dbReference type="Pfam" id="PF04108">
    <property type="entry name" value="ATG17_like"/>
    <property type="match status" value="1"/>
</dbReference>
<evidence type="ECO:0000259" key="10">
    <source>
        <dbReference type="Pfam" id="PF10377"/>
    </source>
</evidence>
<dbReference type="GO" id="GO:0019901">
    <property type="term" value="F:protein kinase binding"/>
    <property type="evidence" value="ECO:0007669"/>
    <property type="project" value="TreeGrafter"/>
</dbReference>
<comment type="similarity">
    <text evidence="1 7">Belongs to the ATG11 family.</text>
</comment>
<dbReference type="GO" id="GO:0061709">
    <property type="term" value="P:reticulophagy"/>
    <property type="evidence" value="ECO:0007669"/>
    <property type="project" value="TreeGrafter"/>
</dbReference>
<dbReference type="VEuPathDB" id="FungiDB:CJJ09_001972"/>
<feature type="coiled-coil region" evidence="8">
    <location>
        <begin position="690"/>
        <end position="724"/>
    </location>
</feature>
<feature type="domain" description="Autophagy protein ATG17-like" evidence="9">
    <location>
        <begin position="125"/>
        <end position="470"/>
    </location>
</feature>
<keyword evidence="6 8" id="KW-0175">Coiled coil</keyword>
<reference evidence="12" key="1">
    <citation type="journal article" date="2015" name="BMC Genomics">
        <title>Draft genome of a commonly misdiagnosed multidrug resistant pathogen Candida auris.</title>
        <authorList>
            <person name="Chatterjee S."/>
            <person name="Alampalli S.V."/>
            <person name="Nageshan R.K."/>
            <person name="Chettiar S.T."/>
            <person name="Joshi S."/>
            <person name="Tatu U.S."/>
        </authorList>
    </citation>
    <scope>NUCLEOTIDE SEQUENCE [LARGE SCALE GENOMIC DNA]</scope>
    <source>
        <strain evidence="12">6684</strain>
    </source>
</reference>
<protein>
    <recommendedName>
        <fullName evidence="2 7">Autophagy-related protein 11</fullName>
    </recommendedName>
</protein>
<gene>
    <name evidence="11" type="ORF">QG37_05709</name>
</gene>
<evidence type="ECO:0000256" key="8">
    <source>
        <dbReference type="SAM" id="Coils"/>
    </source>
</evidence>
<keyword evidence="7" id="KW-0472">Membrane</keyword>
<dbReference type="GO" id="GO:0005774">
    <property type="term" value="C:vacuolar membrane"/>
    <property type="evidence" value="ECO:0007669"/>
    <property type="project" value="UniProtKB-SubCell"/>
</dbReference>
<dbReference type="GO" id="GO:1990316">
    <property type="term" value="C:Atg1/ULK1 kinase complex"/>
    <property type="evidence" value="ECO:0007669"/>
    <property type="project" value="TreeGrafter"/>
</dbReference>
<dbReference type="GO" id="GO:0034517">
    <property type="term" value="P:ribophagy"/>
    <property type="evidence" value="ECO:0007669"/>
    <property type="project" value="TreeGrafter"/>
</dbReference>
<dbReference type="VEuPathDB" id="FungiDB:CJI97_000018"/>
<dbReference type="VEuPathDB" id="FungiDB:CJI96_0001448"/>
<dbReference type="Proteomes" id="UP000037122">
    <property type="component" value="Unassembled WGS sequence"/>
</dbReference>
<dbReference type="VEuPathDB" id="FungiDB:B9J08_000011"/>
<comment type="caution">
    <text evidence="11">The sequence shown here is derived from an EMBL/GenBank/DDBJ whole genome shotgun (WGS) entry which is preliminary data.</text>
</comment>
<comment type="subunit">
    <text evidence="7">Homodimer.</text>
</comment>
<evidence type="ECO:0000256" key="1">
    <source>
        <dbReference type="ARBA" id="ARBA00009729"/>
    </source>
</evidence>
<proteinExistence type="inferred from homology"/>
<dbReference type="VEuPathDB" id="FungiDB:QG37_05709"/>
<evidence type="ECO:0000256" key="7">
    <source>
        <dbReference type="RuleBase" id="RU367075"/>
    </source>
</evidence>
<dbReference type="PANTHER" id="PTHR13222:SF1">
    <property type="entry name" value="RB1-INDUCIBLE COILED-COIL PROTEIN 1"/>
    <property type="match status" value="1"/>
</dbReference>
<keyword evidence="4 7" id="KW-0653">Protein transport</keyword>
<keyword evidence="7" id="KW-0926">Vacuole</keyword>
<dbReference type="GO" id="GO:0015031">
    <property type="term" value="P:protein transport"/>
    <property type="evidence" value="ECO:0007669"/>
    <property type="project" value="UniProtKB-KW"/>
</dbReference>
<name>A0A0L0NUJ0_CANAR</name>
<keyword evidence="3 7" id="KW-0813">Transport</keyword>
<dbReference type="AlphaFoldDB" id="A0A0L0NUJ0"/>
<dbReference type="GO" id="GO:1903599">
    <property type="term" value="P:positive regulation of autophagy of mitochondrion"/>
    <property type="evidence" value="ECO:0007669"/>
    <property type="project" value="UniProtKB-UniRule"/>
</dbReference>
<evidence type="ECO:0000256" key="4">
    <source>
        <dbReference type="ARBA" id="ARBA00022927"/>
    </source>
</evidence>
<dbReference type="GO" id="GO:0000422">
    <property type="term" value="P:autophagy of mitochondrion"/>
    <property type="evidence" value="ECO:0007669"/>
    <property type="project" value="TreeGrafter"/>
</dbReference>
<dbReference type="InterPro" id="IPR045326">
    <property type="entry name" value="ATG17-like_dom"/>
</dbReference>
<evidence type="ECO:0000256" key="5">
    <source>
        <dbReference type="ARBA" id="ARBA00023006"/>
    </source>
</evidence>
<dbReference type="EMBL" id="LGST01000041">
    <property type="protein sequence ID" value="KND97335.1"/>
    <property type="molecule type" value="Genomic_DNA"/>
</dbReference>
<evidence type="ECO:0000259" key="9">
    <source>
        <dbReference type="Pfam" id="PF04108"/>
    </source>
</evidence>
<evidence type="ECO:0000256" key="3">
    <source>
        <dbReference type="ARBA" id="ARBA00022448"/>
    </source>
</evidence>
<comment type="subcellular location">
    <subcellularLocation>
        <location evidence="7">Preautophagosomal structure membrane</location>
        <topology evidence="7">Peripheral membrane protein</topology>
    </subcellularLocation>
    <subcellularLocation>
        <location evidence="7">Vacuole membrane</location>
        <topology evidence="7">Peripheral membrane protein</topology>
    </subcellularLocation>
    <text evidence="7">During pexophagy, accumulates in the vacuolar membrane region, where the peroxisomes contact the vacuole.</text>
</comment>
<accession>A0A0L0NUJ0</accession>
<feature type="domain" description="Autophagy-related protein 11 C-terminal" evidence="10">
    <location>
        <begin position="1080"/>
        <end position="1213"/>
    </location>
</feature>
<evidence type="ECO:0000313" key="12">
    <source>
        <dbReference type="Proteomes" id="UP000037122"/>
    </source>
</evidence>
<dbReference type="InterPro" id="IPR019460">
    <property type="entry name" value="Atg11_C"/>
</dbReference>
<dbReference type="VEuPathDB" id="FungiDB:CJJ07_003172"/>